<dbReference type="InterPro" id="IPR015797">
    <property type="entry name" value="NUDIX_hydrolase-like_dom_sf"/>
</dbReference>
<name>A0A1M6BM86_9FLAO</name>
<comment type="cofactor">
    <cofactor evidence="1">
        <name>Mg(2+)</name>
        <dbReference type="ChEBI" id="CHEBI:18420"/>
    </cofactor>
</comment>
<gene>
    <name evidence="4" type="ORF">IMZ16_01700</name>
    <name evidence="5" type="ORF">SAMN05443429_10254</name>
</gene>
<evidence type="ECO:0000259" key="3">
    <source>
        <dbReference type="PROSITE" id="PS51462"/>
    </source>
</evidence>
<evidence type="ECO:0000313" key="7">
    <source>
        <dbReference type="Proteomes" id="UP000593605"/>
    </source>
</evidence>
<accession>A0A1M6BM86</accession>
<sequence length="200" mass="23020">MYKVFVNEKQMSFAENADIDEKFLHFEDAHTFDIAVDQLENTSRSSLAVVSHDVEGMWSDFRKHYKNIEAAGGLVENSEGKFLFIHRLGKWDLPKGKLEKNETVPDAAVREVSEETALSGVGLEKFISTTYHTYRERDGKLILKITHWFKMKYSGMDLPQPQTEEGITEVRWMTRGEIQDVVVGKTFRNIELVLREAGVF</sequence>
<dbReference type="OrthoDB" id="9816289at2"/>
<dbReference type="PANTHER" id="PTHR43046">
    <property type="entry name" value="GDP-MANNOSE MANNOSYL HYDROLASE"/>
    <property type="match status" value="1"/>
</dbReference>
<evidence type="ECO:0000313" key="4">
    <source>
        <dbReference type="EMBL" id="QOR74185.1"/>
    </source>
</evidence>
<dbReference type="Pfam" id="PF00293">
    <property type="entry name" value="NUDIX"/>
    <property type="match status" value="1"/>
</dbReference>
<evidence type="ECO:0000256" key="2">
    <source>
        <dbReference type="ARBA" id="ARBA00022801"/>
    </source>
</evidence>
<dbReference type="GO" id="GO:0016787">
    <property type="term" value="F:hydrolase activity"/>
    <property type="evidence" value="ECO:0007669"/>
    <property type="project" value="UniProtKB-KW"/>
</dbReference>
<dbReference type="Proteomes" id="UP000593605">
    <property type="component" value="Chromosome"/>
</dbReference>
<reference evidence="4 7" key="2">
    <citation type="submission" date="2020-10" db="EMBL/GenBank/DDBJ databases">
        <title>Complete genome of Cruoricapor ignavus strain M1214 isolated from the blood culture of a febrile patient.</title>
        <authorList>
            <person name="Guglielmino C.J.D."/>
        </authorList>
    </citation>
    <scope>NUCLEOTIDE SEQUENCE [LARGE SCALE GENOMIC DNA]</scope>
    <source>
        <strain evidence="4 7">M1214</strain>
    </source>
</reference>
<keyword evidence="6" id="KW-1185">Reference proteome</keyword>
<dbReference type="SUPFAM" id="SSF55811">
    <property type="entry name" value="Nudix"/>
    <property type="match status" value="1"/>
</dbReference>
<proteinExistence type="predicted"/>
<evidence type="ECO:0000313" key="5">
    <source>
        <dbReference type="EMBL" id="SHI49777.1"/>
    </source>
</evidence>
<reference evidence="5 6" key="1">
    <citation type="submission" date="2016-11" db="EMBL/GenBank/DDBJ databases">
        <authorList>
            <person name="Jaros S."/>
            <person name="Januszkiewicz K."/>
            <person name="Wedrychowicz H."/>
        </authorList>
    </citation>
    <scope>NUCLEOTIDE SEQUENCE [LARGE SCALE GENOMIC DNA]</scope>
    <source>
        <strain evidence="5 6">DSM 25479</strain>
    </source>
</reference>
<dbReference type="InterPro" id="IPR000086">
    <property type="entry name" value="NUDIX_hydrolase_dom"/>
</dbReference>
<dbReference type="PROSITE" id="PS51462">
    <property type="entry name" value="NUDIX"/>
    <property type="match status" value="1"/>
</dbReference>
<protein>
    <submittedName>
        <fullName evidence="5">ADP-ribose pyrophosphatase YjhB, NUDIX family</fullName>
    </submittedName>
    <submittedName>
        <fullName evidence="4">NUDIX domain-containing protein</fullName>
    </submittedName>
</protein>
<dbReference type="EMBL" id="FQYI01000002">
    <property type="protein sequence ID" value="SHI49777.1"/>
    <property type="molecule type" value="Genomic_DNA"/>
</dbReference>
<evidence type="ECO:0000256" key="1">
    <source>
        <dbReference type="ARBA" id="ARBA00001946"/>
    </source>
</evidence>
<keyword evidence="2" id="KW-0378">Hydrolase</keyword>
<organism evidence="5 6">
    <name type="scientific">Cruoricaptor ignavus</name>
    <dbReference type="NCBI Taxonomy" id="1118202"/>
    <lineage>
        <taxon>Bacteria</taxon>
        <taxon>Pseudomonadati</taxon>
        <taxon>Bacteroidota</taxon>
        <taxon>Flavobacteriia</taxon>
        <taxon>Flavobacteriales</taxon>
        <taxon>Weeksellaceae</taxon>
        <taxon>Cruoricaptor</taxon>
    </lineage>
</organism>
<feature type="domain" description="Nudix hydrolase" evidence="3">
    <location>
        <begin position="66"/>
        <end position="195"/>
    </location>
</feature>
<dbReference type="KEGG" id="civ:IMZ16_01700"/>
<dbReference type="PANTHER" id="PTHR43046:SF14">
    <property type="entry name" value="MUTT_NUDIX FAMILY PROTEIN"/>
    <property type="match status" value="1"/>
</dbReference>
<dbReference type="STRING" id="1118202.SAMN05443429_10254"/>
<dbReference type="RefSeq" id="WP_073178118.1">
    <property type="nucleotide sequence ID" value="NZ_FQYI01000002.1"/>
</dbReference>
<evidence type="ECO:0000313" key="6">
    <source>
        <dbReference type="Proteomes" id="UP000184335"/>
    </source>
</evidence>
<dbReference type="AlphaFoldDB" id="A0A1M6BM86"/>
<dbReference type="Gene3D" id="3.90.79.10">
    <property type="entry name" value="Nucleoside Triphosphate Pyrophosphohydrolase"/>
    <property type="match status" value="1"/>
</dbReference>
<dbReference type="Proteomes" id="UP000184335">
    <property type="component" value="Unassembled WGS sequence"/>
</dbReference>
<dbReference type="EMBL" id="CP063145">
    <property type="protein sequence ID" value="QOR74185.1"/>
    <property type="molecule type" value="Genomic_DNA"/>
</dbReference>
<dbReference type="CDD" id="cd03673">
    <property type="entry name" value="NUDIX_Ap6A_hydrolase"/>
    <property type="match status" value="1"/>
</dbReference>